<sequence>MNEHLASSLMEFAGVHIIAYFGLDEIYEALVKKLDNLDINRKILWKTALLLAVEQGHYAVVRQLIEVEGIDIDPKNEDGGTPLFCAAEHGDEAIVRLLFEKGAQVDPKDNEERTPLFYAA</sequence>
<dbReference type="PANTHER" id="PTHR24198">
    <property type="entry name" value="ANKYRIN REPEAT AND PROTEIN KINASE DOMAIN-CONTAINING PROTEIN"/>
    <property type="match status" value="1"/>
</dbReference>
<keyword evidence="1" id="KW-0677">Repeat</keyword>
<evidence type="ECO:0000256" key="1">
    <source>
        <dbReference type="ARBA" id="ARBA00022737"/>
    </source>
</evidence>
<dbReference type="PROSITE" id="PS50088">
    <property type="entry name" value="ANK_REPEAT"/>
    <property type="match status" value="1"/>
</dbReference>
<dbReference type="AlphaFoldDB" id="U4L3G1"/>
<evidence type="ECO:0000313" key="4">
    <source>
        <dbReference type="EMBL" id="CCX10118.1"/>
    </source>
</evidence>
<proteinExistence type="predicted"/>
<protein>
    <submittedName>
        <fullName evidence="4">Similar to Ankyrin repeat domain-containing protein 50 acc. no. Q9ULJ7</fullName>
    </submittedName>
</protein>
<dbReference type="PROSITE" id="PS50297">
    <property type="entry name" value="ANK_REP_REGION"/>
    <property type="match status" value="1"/>
</dbReference>
<dbReference type="OrthoDB" id="341259at2759"/>
<keyword evidence="5" id="KW-1185">Reference proteome</keyword>
<dbReference type="SMART" id="SM00248">
    <property type="entry name" value="ANK"/>
    <property type="match status" value="2"/>
</dbReference>
<dbReference type="Pfam" id="PF12796">
    <property type="entry name" value="Ank_2"/>
    <property type="match status" value="1"/>
</dbReference>
<dbReference type="PANTHER" id="PTHR24198:SF165">
    <property type="entry name" value="ANKYRIN REPEAT-CONTAINING PROTEIN-RELATED"/>
    <property type="match status" value="1"/>
</dbReference>
<organism evidence="4 5">
    <name type="scientific">Pyronema omphalodes (strain CBS 100304)</name>
    <name type="common">Pyronema confluens</name>
    <dbReference type="NCBI Taxonomy" id="1076935"/>
    <lineage>
        <taxon>Eukaryota</taxon>
        <taxon>Fungi</taxon>
        <taxon>Dikarya</taxon>
        <taxon>Ascomycota</taxon>
        <taxon>Pezizomycotina</taxon>
        <taxon>Pezizomycetes</taxon>
        <taxon>Pezizales</taxon>
        <taxon>Pyronemataceae</taxon>
        <taxon>Pyronema</taxon>
    </lineage>
</organism>
<accession>U4L3G1</accession>
<dbReference type="InterPro" id="IPR036770">
    <property type="entry name" value="Ankyrin_rpt-contain_sf"/>
</dbReference>
<evidence type="ECO:0000256" key="3">
    <source>
        <dbReference type="PROSITE-ProRule" id="PRU00023"/>
    </source>
</evidence>
<dbReference type="SUPFAM" id="SSF48403">
    <property type="entry name" value="Ankyrin repeat"/>
    <property type="match status" value="1"/>
</dbReference>
<dbReference type="EMBL" id="HF935513">
    <property type="protein sequence ID" value="CCX10118.1"/>
    <property type="molecule type" value="Genomic_DNA"/>
</dbReference>
<evidence type="ECO:0000313" key="5">
    <source>
        <dbReference type="Proteomes" id="UP000018144"/>
    </source>
</evidence>
<dbReference type="InterPro" id="IPR002110">
    <property type="entry name" value="Ankyrin_rpt"/>
</dbReference>
<dbReference type="OMA" id="DIHRENW"/>
<dbReference type="eggNOG" id="KOG4177">
    <property type="taxonomic scope" value="Eukaryota"/>
</dbReference>
<reference evidence="4 5" key="1">
    <citation type="journal article" date="2013" name="PLoS Genet.">
        <title>The genome and development-dependent transcriptomes of Pyronema confluens: a window into fungal evolution.</title>
        <authorList>
            <person name="Traeger S."/>
            <person name="Altegoer F."/>
            <person name="Freitag M."/>
            <person name="Gabaldon T."/>
            <person name="Kempken F."/>
            <person name="Kumar A."/>
            <person name="Marcet-Houben M."/>
            <person name="Poggeler S."/>
            <person name="Stajich J.E."/>
            <person name="Nowrousian M."/>
        </authorList>
    </citation>
    <scope>NUCLEOTIDE SEQUENCE [LARGE SCALE GENOMIC DNA]</scope>
    <source>
        <strain evidence="5">CBS 100304</strain>
        <tissue evidence="4">Vegetative mycelium</tissue>
    </source>
</reference>
<dbReference type="Gene3D" id="1.25.40.20">
    <property type="entry name" value="Ankyrin repeat-containing domain"/>
    <property type="match status" value="1"/>
</dbReference>
<keyword evidence="2 3" id="KW-0040">ANK repeat</keyword>
<feature type="repeat" description="ANK" evidence="3">
    <location>
        <begin position="78"/>
        <end position="110"/>
    </location>
</feature>
<gene>
    <name evidence="4" type="ORF">PCON_09711</name>
</gene>
<name>U4L3G1_PYROM</name>
<evidence type="ECO:0000256" key="2">
    <source>
        <dbReference type="ARBA" id="ARBA00023043"/>
    </source>
</evidence>
<dbReference type="STRING" id="1076935.U4L3G1"/>
<dbReference type="Proteomes" id="UP000018144">
    <property type="component" value="Unassembled WGS sequence"/>
</dbReference>